<evidence type="ECO:0000256" key="3">
    <source>
        <dbReference type="SAM" id="Phobius"/>
    </source>
</evidence>
<dbReference type="PANTHER" id="PTHR31019">
    <property type="entry name" value="SMALL INTEGRAL MEMBRANE PROTEIN 14"/>
    <property type="match status" value="1"/>
</dbReference>
<keyword evidence="5" id="KW-1185">Reference proteome</keyword>
<dbReference type="Pfam" id="PF11027">
    <property type="entry name" value="DUF2615"/>
    <property type="match status" value="1"/>
</dbReference>
<organism evidence="4 5">
    <name type="scientific">Cimex lectularius</name>
    <name type="common">Bed bug</name>
    <name type="synonym">Acanthia lectularia</name>
    <dbReference type="NCBI Taxonomy" id="79782"/>
    <lineage>
        <taxon>Eukaryota</taxon>
        <taxon>Metazoa</taxon>
        <taxon>Ecdysozoa</taxon>
        <taxon>Arthropoda</taxon>
        <taxon>Hexapoda</taxon>
        <taxon>Insecta</taxon>
        <taxon>Pterygota</taxon>
        <taxon>Neoptera</taxon>
        <taxon>Paraneoptera</taxon>
        <taxon>Hemiptera</taxon>
        <taxon>Heteroptera</taxon>
        <taxon>Panheteroptera</taxon>
        <taxon>Cimicomorpha</taxon>
        <taxon>Cimicidae</taxon>
        <taxon>Cimex</taxon>
    </lineage>
</organism>
<dbReference type="RefSeq" id="XP_014240532.1">
    <property type="nucleotide sequence ID" value="XM_014385046.2"/>
</dbReference>
<dbReference type="GeneID" id="106661553"/>
<sequence>MGDDGMNLCENIWNHELAMRRLLSLLRNSQSACTDAECFQFSQPNTGDNGVMMMTLCWLAIAFFLYMFRPSSLRNQEHDLKPHNNGGNGEGRDPPASPNAF</sequence>
<evidence type="ECO:0000313" key="4">
    <source>
        <dbReference type="EnsemblMetazoa" id="XP_014240532.1"/>
    </source>
</evidence>
<dbReference type="PANTHER" id="PTHR31019:SF1">
    <property type="entry name" value="SMALL INTEGRAL MEMBRANE PROTEIN 14"/>
    <property type="match status" value="1"/>
</dbReference>
<name>A0A8I6R7G9_CIMLE</name>
<feature type="transmembrane region" description="Helical" evidence="3">
    <location>
        <begin position="50"/>
        <end position="68"/>
    </location>
</feature>
<proteinExistence type="predicted"/>
<keyword evidence="3" id="KW-0812">Transmembrane</keyword>
<reference evidence="4" key="1">
    <citation type="submission" date="2022-01" db="UniProtKB">
        <authorList>
            <consortium name="EnsemblMetazoa"/>
        </authorList>
    </citation>
    <scope>IDENTIFICATION</scope>
</reference>
<evidence type="ECO:0000256" key="1">
    <source>
        <dbReference type="ARBA" id="ARBA00017902"/>
    </source>
</evidence>
<dbReference type="OrthoDB" id="10054061at2759"/>
<dbReference type="GO" id="GO:0005783">
    <property type="term" value="C:endoplasmic reticulum"/>
    <property type="evidence" value="ECO:0007669"/>
    <property type="project" value="TreeGrafter"/>
</dbReference>
<keyword evidence="3" id="KW-1133">Transmembrane helix</keyword>
<dbReference type="Proteomes" id="UP000494040">
    <property type="component" value="Unassembled WGS sequence"/>
</dbReference>
<evidence type="ECO:0000256" key="2">
    <source>
        <dbReference type="SAM" id="MobiDB-lite"/>
    </source>
</evidence>
<dbReference type="OMA" id="ACTDTEC"/>
<dbReference type="InterPro" id="IPR020309">
    <property type="entry name" value="Smim-14"/>
</dbReference>
<protein>
    <recommendedName>
        <fullName evidence="1">Small integral membrane protein 14</fullName>
    </recommendedName>
</protein>
<dbReference type="EnsemblMetazoa" id="XM_014385046.2">
    <property type="protein sequence ID" value="XP_014240532.1"/>
    <property type="gene ID" value="LOC106661553"/>
</dbReference>
<evidence type="ECO:0000313" key="5">
    <source>
        <dbReference type="Proteomes" id="UP000494040"/>
    </source>
</evidence>
<dbReference type="AlphaFoldDB" id="A0A8I6R7G9"/>
<dbReference type="KEGG" id="clec:106661553"/>
<feature type="region of interest" description="Disordered" evidence="2">
    <location>
        <begin position="76"/>
        <end position="101"/>
    </location>
</feature>
<keyword evidence="3" id="KW-0472">Membrane</keyword>
<accession>A0A8I6R7G9</accession>